<dbReference type="AlphaFoldDB" id="A0A7C4PXE3"/>
<comment type="caution">
    <text evidence="8">The sequence shown here is derived from an EMBL/GenBank/DDBJ whole genome shotgun (WGS) entry which is preliminary data.</text>
</comment>
<dbReference type="SUPFAM" id="SSF56601">
    <property type="entry name" value="beta-lactamase/transpeptidase-like"/>
    <property type="match status" value="1"/>
</dbReference>
<feature type="transmembrane region" description="Helical" evidence="6">
    <location>
        <begin position="20"/>
        <end position="39"/>
    </location>
</feature>
<dbReference type="GO" id="GO:0015648">
    <property type="term" value="F:lipid-linked peptidoglycan transporter activity"/>
    <property type="evidence" value="ECO:0007669"/>
    <property type="project" value="TreeGrafter"/>
</dbReference>
<dbReference type="Pfam" id="PF00905">
    <property type="entry name" value="Transpeptidase"/>
    <property type="match status" value="1"/>
</dbReference>
<feature type="transmembrane region" description="Helical" evidence="6">
    <location>
        <begin position="248"/>
        <end position="270"/>
    </location>
</feature>
<feature type="transmembrane region" description="Helical" evidence="6">
    <location>
        <begin position="80"/>
        <end position="98"/>
    </location>
</feature>
<feature type="transmembrane region" description="Helical" evidence="6">
    <location>
        <begin position="176"/>
        <end position="192"/>
    </location>
</feature>
<feature type="transmembrane region" description="Helical" evidence="6">
    <location>
        <begin position="364"/>
        <end position="386"/>
    </location>
</feature>
<evidence type="ECO:0000256" key="5">
    <source>
        <dbReference type="ARBA" id="ARBA00023136"/>
    </source>
</evidence>
<feature type="transmembrane region" description="Helical" evidence="6">
    <location>
        <begin position="110"/>
        <end position="125"/>
    </location>
</feature>
<dbReference type="GO" id="GO:0008360">
    <property type="term" value="P:regulation of cell shape"/>
    <property type="evidence" value="ECO:0007669"/>
    <property type="project" value="UniProtKB-KW"/>
</dbReference>
<dbReference type="Pfam" id="PF01098">
    <property type="entry name" value="FTSW_RODA_SPOVE"/>
    <property type="match status" value="1"/>
</dbReference>
<protein>
    <recommendedName>
        <fullName evidence="7">Penicillin-binding protein transpeptidase domain-containing protein</fullName>
    </recommendedName>
</protein>
<dbReference type="Gene3D" id="3.40.710.10">
    <property type="entry name" value="DD-peptidase/beta-lactamase superfamily"/>
    <property type="match status" value="1"/>
</dbReference>
<reference evidence="8" key="1">
    <citation type="journal article" date="2020" name="mSystems">
        <title>Genome- and Community-Level Interaction Insights into Carbon Utilization and Element Cycling Functions of Hydrothermarchaeota in Hydrothermal Sediment.</title>
        <authorList>
            <person name="Zhou Z."/>
            <person name="Liu Y."/>
            <person name="Xu W."/>
            <person name="Pan J."/>
            <person name="Luo Z.H."/>
            <person name="Li M."/>
        </authorList>
    </citation>
    <scope>NUCLEOTIDE SEQUENCE [LARGE SCALE GENOMIC DNA]</scope>
    <source>
        <strain evidence="8">SpSt-556</strain>
    </source>
</reference>
<dbReference type="GO" id="GO:0051301">
    <property type="term" value="P:cell division"/>
    <property type="evidence" value="ECO:0007669"/>
    <property type="project" value="InterPro"/>
</dbReference>
<dbReference type="GO" id="GO:0032153">
    <property type="term" value="C:cell division site"/>
    <property type="evidence" value="ECO:0007669"/>
    <property type="project" value="TreeGrafter"/>
</dbReference>
<evidence type="ECO:0000313" key="8">
    <source>
        <dbReference type="EMBL" id="HGS87245.1"/>
    </source>
</evidence>
<evidence type="ECO:0000256" key="2">
    <source>
        <dbReference type="ARBA" id="ARBA00022692"/>
    </source>
</evidence>
<proteinExistence type="predicted"/>
<evidence type="ECO:0000256" key="3">
    <source>
        <dbReference type="ARBA" id="ARBA00022960"/>
    </source>
</evidence>
<dbReference type="Gene3D" id="3.90.1310.10">
    <property type="entry name" value="Penicillin-binding protein 2a (Domain 2)"/>
    <property type="match status" value="1"/>
</dbReference>
<dbReference type="InterPro" id="IPR001460">
    <property type="entry name" value="PCN-bd_Tpept"/>
</dbReference>
<sequence length="877" mass="95379">MSFLFPPAAATQNPLERRLIGLAALALTLYSLILTLSPAVRLHTFQVEYRWLHWIGWAGWLALFSLAYRFLNRQLEEHDPYLLPVTGLLSGWGLLTIYRLDSQLGNRQTLWLTVGMIALILINRYPQVFSWLRRYKYLWLTVGLLLTALTFLLGTYPPGEGPRLWLGCCGLYLQPSEPLKLLLVIYLAAYLADRISFHFGLPALLAPTLIMTGSAALMLVLQRDLGAATLIIGIYTLVIFLAAGRRRILIISGLFLLAATVAGSLVFDIIRLRIEAWLDPWADPANRSFQIVQSLISVAAGRLLGSGIGLGSPALVPVAHSDFIAAAIAEESGLAGMLAIISLFALLTYRCFSISLAARTTFQRFLAAGIGVYFAIQAILIMGGNLRLLPLTGVTLPFVSYGGSSLVTCFIAVGMLLWISTPHNDPPLPVQQPRAYTWVSALFLIGFSALAILAGWWSIVRADALLSRPDNIRWMVNLRFVPRGDLLDRRNEVIATTSGERGSLNRELLYPPLGNTVGYINPRFGKAGLEATLDGYLSGLQGNPASQIWLAELLYSQPPEGLDVRLSLDLGLQRIADGLMENHRGAIVLLNARSGEILAIASHPYYDPNQLNERYTEWLNDPAAPFVNRVTQGQYPTATVLGPFFYAYLSEKGSLPVLPLNLSYNYENQTLTCARPPRVPLSLETAIEAGCPAALVEMSRSITIAQMKQLFNDLGFFTAPDIRLDVAPPAQTGQLTSSRNAAIGKSEVKVTPLQMAQAAAALTNAGTRPSPRLAVSVLTPHQGAVILPAGSPVSVFGNSAAITAAVSKLASEDIPIWQSLSAQHYDSSAYTWFIGGTLPQWGGTPLAIAVLLEENNPQLAQIIGETILQSALQPISP</sequence>
<dbReference type="GO" id="GO:0008658">
    <property type="term" value="F:penicillin binding"/>
    <property type="evidence" value="ECO:0007669"/>
    <property type="project" value="InterPro"/>
</dbReference>
<gene>
    <name evidence="8" type="ORF">ENT17_06450</name>
</gene>
<evidence type="ECO:0000259" key="7">
    <source>
        <dbReference type="Pfam" id="PF00905"/>
    </source>
</evidence>
<keyword evidence="5 6" id="KW-0472">Membrane</keyword>
<dbReference type="InterPro" id="IPR012338">
    <property type="entry name" value="Beta-lactam/transpept-like"/>
</dbReference>
<evidence type="ECO:0000256" key="4">
    <source>
        <dbReference type="ARBA" id="ARBA00022989"/>
    </source>
</evidence>
<name>A0A7C4PXE3_9CHLR</name>
<dbReference type="PANTHER" id="PTHR30474">
    <property type="entry name" value="CELL CYCLE PROTEIN"/>
    <property type="match status" value="1"/>
</dbReference>
<organism evidence="8">
    <name type="scientific">Bellilinea caldifistulae</name>
    <dbReference type="NCBI Taxonomy" id="360411"/>
    <lineage>
        <taxon>Bacteria</taxon>
        <taxon>Bacillati</taxon>
        <taxon>Chloroflexota</taxon>
        <taxon>Anaerolineae</taxon>
        <taxon>Anaerolineales</taxon>
        <taxon>Anaerolineaceae</taxon>
        <taxon>Bellilinea</taxon>
    </lineage>
</organism>
<feature type="transmembrane region" description="Helical" evidence="6">
    <location>
        <begin position="398"/>
        <end position="419"/>
    </location>
</feature>
<comment type="subcellular location">
    <subcellularLocation>
        <location evidence="1">Membrane</location>
        <topology evidence="1">Multi-pass membrane protein</topology>
    </subcellularLocation>
</comment>
<feature type="transmembrane region" description="Helical" evidence="6">
    <location>
        <begin position="137"/>
        <end position="156"/>
    </location>
</feature>
<dbReference type="GO" id="GO:0005886">
    <property type="term" value="C:plasma membrane"/>
    <property type="evidence" value="ECO:0007669"/>
    <property type="project" value="TreeGrafter"/>
</dbReference>
<keyword evidence="4 6" id="KW-1133">Transmembrane helix</keyword>
<feature type="transmembrane region" description="Helical" evidence="6">
    <location>
        <begin position="225"/>
        <end position="243"/>
    </location>
</feature>
<evidence type="ECO:0000256" key="6">
    <source>
        <dbReference type="SAM" id="Phobius"/>
    </source>
</evidence>
<feature type="transmembrane region" description="Helical" evidence="6">
    <location>
        <begin position="199"/>
        <end position="219"/>
    </location>
</feature>
<feature type="domain" description="Penicillin-binding protein transpeptidase" evidence="7">
    <location>
        <begin position="585"/>
        <end position="777"/>
    </location>
</feature>
<feature type="transmembrane region" description="Helical" evidence="6">
    <location>
        <begin position="51"/>
        <end position="68"/>
    </location>
</feature>
<feature type="transmembrane region" description="Helical" evidence="6">
    <location>
        <begin position="333"/>
        <end position="352"/>
    </location>
</feature>
<accession>A0A7C4PXE3</accession>
<keyword evidence="2 6" id="KW-0812">Transmembrane</keyword>
<dbReference type="InterPro" id="IPR001182">
    <property type="entry name" value="FtsW/RodA"/>
</dbReference>
<dbReference type="PANTHER" id="PTHR30474:SF3">
    <property type="entry name" value="PEPTIDOGLYCAN GLYCOSYLTRANSFERASE RODA"/>
    <property type="match status" value="1"/>
</dbReference>
<evidence type="ECO:0000256" key="1">
    <source>
        <dbReference type="ARBA" id="ARBA00004141"/>
    </source>
</evidence>
<feature type="transmembrane region" description="Helical" evidence="6">
    <location>
        <begin position="439"/>
        <end position="459"/>
    </location>
</feature>
<dbReference type="EMBL" id="DSXR01000063">
    <property type="protein sequence ID" value="HGS87245.1"/>
    <property type="molecule type" value="Genomic_DNA"/>
</dbReference>
<keyword evidence="3" id="KW-0133">Cell shape</keyword>